<evidence type="ECO:0000313" key="2">
    <source>
        <dbReference type="Proteomes" id="UP000693970"/>
    </source>
</evidence>
<comment type="caution">
    <text evidence="1">The sequence shown here is derived from an EMBL/GenBank/DDBJ whole genome shotgun (WGS) entry which is preliminary data.</text>
</comment>
<dbReference type="Proteomes" id="UP000693970">
    <property type="component" value="Unassembled WGS sequence"/>
</dbReference>
<reference evidence="1" key="2">
    <citation type="submission" date="2021-04" db="EMBL/GenBank/DDBJ databases">
        <authorList>
            <person name="Podell S."/>
        </authorList>
    </citation>
    <scope>NUCLEOTIDE SEQUENCE</scope>
    <source>
        <strain evidence="1">Hildebrandi</strain>
    </source>
</reference>
<protein>
    <submittedName>
        <fullName evidence="1">Uncharacterized protein</fullName>
    </submittedName>
</protein>
<dbReference type="AlphaFoldDB" id="A0A9K3LMM7"/>
<evidence type="ECO:0000313" key="1">
    <source>
        <dbReference type="EMBL" id="KAG7363271.1"/>
    </source>
</evidence>
<gene>
    <name evidence="1" type="ORF">IV203_026631</name>
</gene>
<dbReference type="EMBL" id="JAGRRH010000010">
    <property type="protein sequence ID" value="KAG7363271.1"/>
    <property type="molecule type" value="Genomic_DNA"/>
</dbReference>
<name>A0A9K3LMM7_9STRA</name>
<reference evidence="1" key="1">
    <citation type="journal article" date="2021" name="Sci. Rep.">
        <title>Diploid genomic architecture of Nitzschia inconspicua, an elite biomass production diatom.</title>
        <authorList>
            <person name="Oliver A."/>
            <person name="Podell S."/>
            <person name="Pinowska A."/>
            <person name="Traller J.C."/>
            <person name="Smith S.R."/>
            <person name="McClure R."/>
            <person name="Beliaev A."/>
            <person name="Bohutskyi P."/>
            <person name="Hill E.A."/>
            <person name="Rabines A."/>
            <person name="Zheng H."/>
            <person name="Allen L.Z."/>
            <person name="Kuo A."/>
            <person name="Grigoriev I.V."/>
            <person name="Allen A.E."/>
            <person name="Hazlebeck D."/>
            <person name="Allen E.E."/>
        </authorList>
    </citation>
    <scope>NUCLEOTIDE SEQUENCE</scope>
    <source>
        <strain evidence="1">Hildebrandi</strain>
    </source>
</reference>
<organism evidence="1 2">
    <name type="scientific">Nitzschia inconspicua</name>
    <dbReference type="NCBI Taxonomy" id="303405"/>
    <lineage>
        <taxon>Eukaryota</taxon>
        <taxon>Sar</taxon>
        <taxon>Stramenopiles</taxon>
        <taxon>Ochrophyta</taxon>
        <taxon>Bacillariophyta</taxon>
        <taxon>Bacillariophyceae</taxon>
        <taxon>Bacillariophycidae</taxon>
        <taxon>Bacillariales</taxon>
        <taxon>Bacillariaceae</taxon>
        <taxon>Nitzschia</taxon>
    </lineage>
</organism>
<keyword evidence="2" id="KW-1185">Reference proteome</keyword>
<sequence>MSPGFVDSLNANSSSNITRFNVDTAAKPKRESWIQRDVDTCAPGSKDEAVRTIYSLHEWCNSPKADELRDDDWDGKFRSLKRCRLQVSIVHWHAVATSSTNEWVILHNRVAETNGLWTKVNASRNVKLLTCNRPCEKSQGNRPIMKENGSSSVYGMITYDVMSGATPPALHMHDVGPNTVVAVTGMVRSGSMTPAEIECIGHSYYELPEVHLIKLCCVI</sequence>
<proteinExistence type="predicted"/>
<accession>A0A9K3LMM7</accession>